<feature type="compositionally biased region" description="Basic residues" evidence="1">
    <location>
        <begin position="14"/>
        <end position="31"/>
    </location>
</feature>
<feature type="compositionally biased region" description="Basic and acidic residues" evidence="1">
    <location>
        <begin position="180"/>
        <end position="191"/>
    </location>
</feature>
<evidence type="ECO:0000313" key="3">
    <source>
        <dbReference type="EMBL" id="KFG29997.1"/>
    </source>
</evidence>
<evidence type="ECO:0000313" key="4">
    <source>
        <dbReference type="Proteomes" id="UP000028837"/>
    </source>
</evidence>
<evidence type="ECO:0000256" key="2">
    <source>
        <dbReference type="SAM" id="Phobius"/>
    </source>
</evidence>
<organism evidence="3 4">
    <name type="scientific">Toxoplasma gondii GAB2-2007-GAL-DOM2</name>
    <dbReference type="NCBI Taxonomy" id="1130820"/>
    <lineage>
        <taxon>Eukaryota</taxon>
        <taxon>Sar</taxon>
        <taxon>Alveolata</taxon>
        <taxon>Apicomplexa</taxon>
        <taxon>Conoidasida</taxon>
        <taxon>Coccidia</taxon>
        <taxon>Eucoccidiorida</taxon>
        <taxon>Eimeriorina</taxon>
        <taxon>Sarcocystidae</taxon>
        <taxon>Toxoplasma</taxon>
    </lineage>
</organism>
<keyword evidence="2 3" id="KW-0812">Transmembrane</keyword>
<dbReference type="Proteomes" id="UP000028837">
    <property type="component" value="Unassembled WGS sequence"/>
</dbReference>
<gene>
    <name evidence="3" type="ORF">TGDOM2_401450</name>
</gene>
<feature type="transmembrane region" description="Helical" evidence="2">
    <location>
        <begin position="145"/>
        <end position="161"/>
    </location>
</feature>
<feature type="transmembrane region" description="Helical" evidence="2">
    <location>
        <begin position="228"/>
        <end position="247"/>
    </location>
</feature>
<accession>A0A086JCX9</accession>
<name>A0A086JCX9_TOXGO</name>
<comment type="caution">
    <text evidence="3">The sequence shown here is derived from an EMBL/GenBank/DDBJ whole genome shotgun (WGS) entry which is preliminary data.</text>
</comment>
<proteinExistence type="predicted"/>
<feature type="transmembrane region" description="Helical" evidence="2">
    <location>
        <begin position="83"/>
        <end position="102"/>
    </location>
</feature>
<feature type="non-terminal residue" evidence="3">
    <location>
        <position position="283"/>
    </location>
</feature>
<reference evidence="3 4" key="1">
    <citation type="submission" date="2014-02" db="EMBL/GenBank/DDBJ databases">
        <authorList>
            <person name="Sibley D."/>
            <person name="Venepally P."/>
            <person name="Karamycheva S."/>
            <person name="Hadjithomas M."/>
            <person name="Khan A."/>
            <person name="Brunk B."/>
            <person name="Roos D."/>
            <person name="Caler E."/>
            <person name="Lorenzi H."/>
        </authorList>
    </citation>
    <scope>NUCLEOTIDE SEQUENCE [LARGE SCALE GENOMIC DNA]</scope>
    <source>
        <strain evidence="3 4">GAB2-2007-GAL-DOM2</strain>
    </source>
</reference>
<evidence type="ECO:0000256" key="1">
    <source>
        <dbReference type="SAM" id="MobiDB-lite"/>
    </source>
</evidence>
<dbReference type="AlphaFoldDB" id="A0A086JCX9"/>
<sequence>MKMNKREKKENKRKENKRKENKKREKKKKEKKKESKRKEAVRHQLRESLLSLPFVDSSPRKLSWLHAGRPMKKDKRRRIEGVSTLSLLFFFFICDGGVTSIYPKRTILSPPPRPRLPLRTKRCWRQGCLSLVLLLFFSTLPWTFLLPRCAFFLCVLVFSSIREAEAVRKAAHAFTPSPPVRREEPRREARGGRPATQADAEKVREKISQAKLKTGTNFFTGTMSKHTALGLAGATAFGGACFLFYVFSKKPPPQSSFPSEQERKAIFDKNAVTWDGGIGLDEA</sequence>
<keyword evidence="2" id="KW-0472">Membrane</keyword>
<feature type="region of interest" description="Disordered" evidence="1">
    <location>
        <begin position="174"/>
        <end position="200"/>
    </location>
</feature>
<dbReference type="EMBL" id="AHZU02001676">
    <property type="protein sequence ID" value="KFG29997.1"/>
    <property type="molecule type" value="Genomic_DNA"/>
</dbReference>
<protein>
    <submittedName>
        <fullName evidence="3">Putative transmembrane protein</fullName>
    </submittedName>
</protein>
<feature type="compositionally biased region" description="Basic and acidic residues" evidence="1">
    <location>
        <begin position="32"/>
        <end position="42"/>
    </location>
</feature>
<feature type="region of interest" description="Disordered" evidence="1">
    <location>
        <begin position="1"/>
        <end position="42"/>
    </location>
</feature>
<dbReference type="VEuPathDB" id="ToxoDB:TGDOM2_401450"/>
<keyword evidence="2" id="KW-1133">Transmembrane helix</keyword>